<comment type="caution">
    <text evidence="9">The sequence shown here is derived from an EMBL/GenBank/DDBJ whole genome shotgun (WGS) entry which is preliminary data.</text>
</comment>
<dbReference type="SUPFAM" id="SSF46894">
    <property type="entry name" value="C-terminal effector domain of the bipartite response regulators"/>
    <property type="match status" value="1"/>
</dbReference>
<evidence type="ECO:0000256" key="1">
    <source>
        <dbReference type="ARBA" id="ARBA00004496"/>
    </source>
</evidence>
<dbReference type="PANTHER" id="PTHR45566:SF2">
    <property type="entry name" value="NARL SUBFAMILY"/>
    <property type="match status" value="1"/>
</dbReference>
<dbReference type="SMART" id="SM00421">
    <property type="entry name" value="HTH_LUXR"/>
    <property type="match status" value="1"/>
</dbReference>
<dbReference type="RefSeq" id="WP_110396258.1">
    <property type="nucleotide sequence ID" value="NZ_JBHUHB010000001.1"/>
</dbReference>
<reference evidence="9 10" key="1">
    <citation type="submission" date="2018-05" db="EMBL/GenBank/DDBJ databases">
        <title>Genomic Encyclopedia of Type Strains, Phase IV (KMG-IV): sequencing the most valuable type-strain genomes for metagenomic binning, comparative biology and taxonomic classification.</title>
        <authorList>
            <person name="Goeker M."/>
        </authorList>
    </citation>
    <scope>NUCLEOTIDE SEQUENCE [LARGE SCALE GENOMIC DNA]</scope>
    <source>
        <strain evidence="9 10">DSM 28556</strain>
    </source>
</reference>
<evidence type="ECO:0000256" key="5">
    <source>
        <dbReference type="ARBA" id="ARBA00023163"/>
    </source>
</evidence>
<dbReference type="GO" id="GO:0003677">
    <property type="term" value="F:DNA binding"/>
    <property type="evidence" value="ECO:0007669"/>
    <property type="project" value="UniProtKB-KW"/>
</dbReference>
<keyword evidence="3" id="KW-0805">Transcription regulation</keyword>
<dbReference type="GO" id="GO:0006355">
    <property type="term" value="P:regulation of DNA-templated transcription"/>
    <property type="evidence" value="ECO:0007669"/>
    <property type="project" value="InterPro"/>
</dbReference>
<dbReference type="InterPro" id="IPR011006">
    <property type="entry name" value="CheY-like_superfamily"/>
</dbReference>
<dbReference type="Proteomes" id="UP000247978">
    <property type="component" value="Unassembled WGS sequence"/>
</dbReference>
<keyword evidence="10" id="KW-1185">Reference proteome</keyword>
<keyword evidence="4" id="KW-0238">DNA-binding</keyword>
<dbReference type="Pfam" id="PF00196">
    <property type="entry name" value="GerE"/>
    <property type="match status" value="1"/>
</dbReference>
<dbReference type="PRINTS" id="PR00038">
    <property type="entry name" value="HTHLUXR"/>
</dbReference>
<dbReference type="AlphaFoldDB" id="A0A2V3VTV1"/>
<evidence type="ECO:0000259" key="7">
    <source>
        <dbReference type="PROSITE" id="PS50043"/>
    </source>
</evidence>
<evidence type="ECO:0000256" key="6">
    <source>
        <dbReference type="PROSITE-ProRule" id="PRU00169"/>
    </source>
</evidence>
<dbReference type="InterPro" id="IPR000792">
    <property type="entry name" value="Tscrpt_reg_LuxR_C"/>
</dbReference>
<evidence type="ECO:0000259" key="8">
    <source>
        <dbReference type="PROSITE" id="PS50110"/>
    </source>
</evidence>
<proteinExistence type="predicted"/>
<gene>
    <name evidence="9" type="ORF">DFR56_111111</name>
</gene>
<keyword evidence="2 6" id="KW-0597">Phosphoprotein</keyword>
<dbReference type="CDD" id="cd17535">
    <property type="entry name" value="REC_NarL-like"/>
    <property type="match status" value="1"/>
</dbReference>
<organism evidence="9 10">
    <name type="scientific">Pseudogracilibacillus auburnensis</name>
    <dbReference type="NCBI Taxonomy" id="1494959"/>
    <lineage>
        <taxon>Bacteria</taxon>
        <taxon>Bacillati</taxon>
        <taxon>Bacillota</taxon>
        <taxon>Bacilli</taxon>
        <taxon>Bacillales</taxon>
        <taxon>Bacillaceae</taxon>
        <taxon>Pseudogracilibacillus</taxon>
    </lineage>
</organism>
<dbReference type="EMBL" id="QJJQ01000011">
    <property type="protein sequence ID" value="PXW85343.1"/>
    <property type="molecule type" value="Genomic_DNA"/>
</dbReference>
<dbReference type="InterPro" id="IPR001789">
    <property type="entry name" value="Sig_transdc_resp-reg_receiver"/>
</dbReference>
<sequence>MSETKINIVLIDHQQLFREGVKRVLDSESSFHIIVSSDDYSVVKTILPLQDIDVLLIDVNTFMQHRYEIKEEVFHNDSNIKVIILSAEGEENYVTEAIKIGVHGYLLKEMDIFSFIEAIKIVKNGVSYIHPTITHDLVEEYRKLTSNDLEEEEENFQMPLHLYTKRECQVLQLLTNGQSNRQIAETLNISEKTVKNHVSSLFKKMNVNDRTQAVVMAIRKHWVEL</sequence>
<feature type="modified residue" description="4-aspartylphosphate" evidence="6">
    <location>
        <position position="58"/>
    </location>
</feature>
<dbReference type="GO" id="GO:0000160">
    <property type="term" value="P:phosphorelay signal transduction system"/>
    <property type="evidence" value="ECO:0007669"/>
    <property type="project" value="InterPro"/>
</dbReference>
<dbReference type="InterPro" id="IPR051015">
    <property type="entry name" value="EvgA-like"/>
</dbReference>
<evidence type="ECO:0000256" key="4">
    <source>
        <dbReference type="ARBA" id="ARBA00023125"/>
    </source>
</evidence>
<evidence type="ECO:0000313" key="9">
    <source>
        <dbReference type="EMBL" id="PXW85343.1"/>
    </source>
</evidence>
<dbReference type="OrthoDB" id="9780153at2"/>
<name>A0A2V3VTV1_9BACI</name>
<feature type="domain" description="HTH luxR-type" evidence="7">
    <location>
        <begin position="155"/>
        <end position="221"/>
    </location>
</feature>
<evidence type="ECO:0000313" key="10">
    <source>
        <dbReference type="Proteomes" id="UP000247978"/>
    </source>
</evidence>
<comment type="subcellular location">
    <subcellularLocation>
        <location evidence="1">Cytoplasm</location>
    </subcellularLocation>
</comment>
<feature type="domain" description="Response regulatory" evidence="8">
    <location>
        <begin position="7"/>
        <end position="123"/>
    </location>
</feature>
<dbReference type="PROSITE" id="PS00622">
    <property type="entry name" value="HTH_LUXR_1"/>
    <property type="match status" value="1"/>
</dbReference>
<dbReference type="SUPFAM" id="SSF52172">
    <property type="entry name" value="CheY-like"/>
    <property type="match status" value="1"/>
</dbReference>
<evidence type="ECO:0000256" key="2">
    <source>
        <dbReference type="ARBA" id="ARBA00022553"/>
    </source>
</evidence>
<dbReference type="CDD" id="cd06170">
    <property type="entry name" value="LuxR_C_like"/>
    <property type="match status" value="1"/>
</dbReference>
<evidence type="ECO:0000256" key="3">
    <source>
        <dbReference type="ARBA" id="ARBA00023015"/>
    </source>
</evidence>
<dbReference type="Pfam" id="PF00072">
    <property type="entry name" value="Response_reg"/>
    <property type="match status" value="1"/>
</dbReference>
<dbReference type="GO" id="GO:0005737">
    <property type="term" value="C:cytoplasm"/>
    <property type="evidence" value="ECO:0007669"/>
    <property type="project" value="UniProtKB-SubCell"/>
</dbReference>
<dbReference type="SMART" id="SM00448">
    <property type="entry name" value="REC"/>
    <property type="match status" value="1"/>
</dbReference>
<dbReference type="PANTHER" id="PTHR45566">
    <property type="entry name" value="HTH-TYPE TRANSCRIPTIONAL REGULATOR YHJB-RELATED"/>
    <property type="match status" value="1"/>
</dbReference>
<keyword evidence="5" id="KW-0804">Transcription</keyword>
<dbReference type="Gene3D" id="3.40.50.2300">
    <property type="match status" value="1"/>
</dbReference>
<dbReference type="InterPro" id="IPR058245">
    <property type="entry name" value="NreC/VraR/RcsB-like_REC"/>
</dbReference>
<dbReference type="PROSITE" id="PS50043">
    <property type="entry name" value="HTH_LUXR_2"/>
    <property type="match status" value="1"/>
</dbReference>
<dbReference type="InterPro" id="IPR016032">
    <property type="entry name" value="Sig_transdc_resp-reg_C-effctor"/>
</dbReference>
<dbReference type="PROSITE" id="PS50110">
    <property type="entry name" value="RESPONSE_REGULATORY"/>
    <property type="match status" value="1"/>
</dbReference>
<protein>
    <submittedName>
        <fullName evidence="9">Two-component system response regulator DegU</fullName>
    </submittedName>
</protein>
<accession>A0A2V3VTV1</accession>